<protein>
    <recommendedName>
        <fullName evidence="3">Phage ABA sandwich domain-containing protein</fullName>
    </recommendedName>
</protein>
<sequence>MRYHQFIAGWDAEDESFEWEDGRIRQGGTEIVPQAVFDDELLDYLYDTFRWIRAQYPDGSEGNGLGSGAYSVIRGRDEIRKLRGMAQAWKNLFGVGPERMTLTGNYGWTADPQNGTYEKLFYRKEDLIERFEDLTRVAEHALENGMDVIRRQVEEEDEP</sequence>
<reference evidence="1 2" key="1">
    <citation type="submission" date="2020-01" db="EMBL/GenBank/DDBJ databases">
        <title>Polyphasic characterisation and genomic insights into a novel alkali tolerant bacterium VR-M41.</title>
        <authorList>
            <person name="Vemuluri V.R."/>
        </authorList>
    </citation>
    <scope>NUCLEOTIDE SEQUENCE [LARGE SCALE GENOMIC DNA]</scope>
    <source>
        <strain evidence="1 2">VR-M41</strain>
    </source>
</reference>
<evidence type="ECO:0008006" key="3">
    <source>
        <dbReference type="Google" id="ProtNLM"/>
    </source>
</evidence>
<dbReference type="RefSeq" id="WP_166276449.1">
    <property type="nucleotide sequence ID" value="NZ_JAAFGS010000006.1"/>
</dbReference>
<accession>A0ABX0F9G5</accession>
<keyword evidence="2" id="KW-1185">Reference proteome</keyword>
<name>A0ABX0F9G5_9BACL</name>
<dbReference type="Proteomes" id="UP000800303">
    <property type="component" value="Unassembled WGS sequence"/>
</dbReference>
<proteinExistence type="predicted"/>
<comment type="caution">
    <text evidence="1">The sequence shown here is derived from an EMBL/GenBank/DDBJ whole genome shotgun (WGS) entry which is preliminary data.</text>
</comment>
<evidence type="ECO:0000313" key="2">
    <source>
        <dbReference type="Proteomes" id="UP000800303"/>
    </source>
</evidence>
<organism evidence="1 2">
    <name type="scientific">Saccharibacillus alkalitolerans</name>
    <dbReference type="NCBI Taxonomy" id="2705290"/>
    <lineage>
        <taxon>Bacteria</taxon>
        <taxon>Bacillati</taxon>
        <taxon>Bacillota</taxon>
        <taxon>Bacilli</taxon>
        <taxon>Bacillales</taxon>
        <taxon>Paenibacillaceae</taxon>
        <taxon>Saccharibacillus</taxon>
    </lineage>
</organism>
<dbReference type="EMBL" id="JAAFGS010000006">
    <property type="protein sequence ID" value="NGZ76963.1"/>
    <property type="molecule type" value="Genomic_DNA"/>
</dbReference>
<evidence type="ECO:0000313" key="1">
    <source>
        <dbReference type="EMBL" id="NGZ76963.1"/>
    </source>
</evidence>
<gene>
    <name evidence="1" type="ORF">GYN08_16775</name>
</gene>